<feature type="region of interest" description="Disordered" evidence="1">
    <location>
        <begin position="108"/>
        <end position="614"/>
    </location>
</feature>
<sequence>MSPPAKEDDASPSKPTTPKNASAKSNGAKTPKSAGSGSAGTAAPPKKKIEPPPSLLTDFLLGRPSPARVAAQREALKQRRKSMAADAAHVREELRKEMRAAAVRRLQQPNTVTDRVKSWQKNSAAAMKAEGGGPPRAESVATAPTDFAAQVAAESVTEEDRVRIKLRKSKKRKPKANKGQDKKSDGVDDEGDEEDGDGEETEKENAAPKHPPAPARDAPKKRIVSDDNWMKRAKAKIPIPAQKPKVETGPVPIPKDFLQRTAQNPTVQNKIKEWAKRVEPPDPEQLVPPKIHLYRHPKSGGTITVEEDAPSVVTSDPGFRHTRTKSAPTFDDGIRVKPLKPQKSDHSKKSDYDTDDGIRVKPLKPKKPDYNTDDDGIRVYPLRKKEPADDGIRVRPTESEVTQSTLPDDGIRVRPTESEVTESTLPDDGIRVRPTDSSVTGSSLPDDGIRVRPTESTATGSSLPDDGIRVKPLKTTPLPDDGIRVRPMQPDPVEETAGRSRGSRHVSKERIPRGHSVRRDRSRSRERLSRGHSTRRQRSPDNVIEVIEDEETVITTPPKRKATGRRKPKKSRSASPVIRASRPEDYLTEPEHVYPETRHEDSGDESDRVPPTVLGNKSLADIPVGYSAFSVLDLPLGADARNSVPKKPKAQRNPSFKAMPKVLKKVVTGAREIIQDMSEPPPRTAAANQPQSIESWLNKTVDPFVEAGNKPENNEKPSEPEKQARASPKPAAKTEPLSEKKQKETAPAPIPASAPVPIPTSAPRSSERKHRDEDTNSSSEDSDVTAKKSRSPPARVPSGLQRRRATRGSSSPVKSTGKKPFREILKDAFRGESTNYKMPPTVYPSCEASEYDEESYYDDDEDYHSEHRSERRCRPQSPSNSYYSSTYESTLSSDISSHGPQRRKPPTNGVHELSTIVSEEASAVDRSETMSTISHTTLTQAAPVSRQQSQKSGLKRRLTKHSDLVSVLSLPDDNKLVAPSRSRSIKSSNSLHRRPSKVDRSRINELLDEFADDEHFYKRELKTLVDGVIPVLLTHLAGGGDNIAHLLNRGGAADPKSDAVTKSVINMGVVLERLKNFHKEVPLDNMYDLLNWLQDVSPIYDNYFDVWRLGFQGLIINLAPKYSQLDDNDSLLNALPLNEDGDVIGENGERVDVAFLLKRPLIRVKWMTKFLRAASLVIKTSETQHLLSVFEGLQEKSRKRHREENARMTDEDANNTDTTRVRDLRTLLPLEGICIDRTRQVAALDVFALDLNHSNGQRLECQIEIIHRDIPGAPAHLGDILIREVGNNARSWLLFPPVPMPYISARRSENDRAMVVMIRGTHNGIEWYELLNMSTVSEEQIDFWLDVLGSNPVPPMTRRRPTSTVMMVGSPKSDHHEIPVGERKPTSDSSDNGRPRTPSRYRPRSSQGSPSPDKLPSRATFPQYHGVEDRTSRPPPNSTPFREDGAPPPPIHRTLSNKLAPPIELKAAPPIKRRGSSPLKHEYHPSDVSSDESGSVTEDSESSESSSDDLDEDEVPDTIPGYSLRKPHMPAAAESVVSDSSITPSHSASQVGYATHDGQRRPERPTQKFVAKVSYWTSKKGQWKDMVGGSAASIWVHPGCMEVHQLNEHHTIHQAYPLQSSGTSEVDNATKDAGSILPLVGLILTPVVMIRRSTALDLEVRTIASPESRLKTDSGMFRFRTATQEEGQALYEAVHLSRLNNARYIQLAEEARFRSFGQTPMEGGEGSADGDSSCRRRGWLGRKNSYRASTRAPPSVSQGSMSTTVSAGSFLRRLMGGLNNTFNIEESTVDKNSSRGGGAGHSSFYMSSADSSGEGGGGTTPPRSVSLSGSGSRWSNGLSKPFSPDQPLEIRCHLNVQNNRWLDKGDCILHITRPPPGVKQELQLYHGLEKRVIVTKQNKKTGDKPVIMLDAVLGSKCFSMLGRKGVMCSVWEQLRDEDGNVGVAPANGALSGKVTKWCFQCKNFQQAEWIMKMVTAEVEGLMM</sequence>
<dbReference type="EMBL" id="MU865340">
    <property type="protein sequence ID" value="KAK4226877.1"/>
    <property type="molecule type" value="Genomic_DNA"/>
</dbReference>
<organism evidence="5 6">
    <name type="scientific">Podospora fimiseda</name>
    <dbReference type="NCBI Taxonomy" id="252190"/>
    <lineage>
        <taxon>Eukaryota</taxon>
        <taxon>Fungi</taxon>
        <taxon>Dikarya</taxon>
        <taxon>Ascomycota</taxon>
        <taxon>Pezizomycotina</taxon>
        <taxon>Sordariomycetes</taxon>
        <taxon>Sordariomycetidae</taxon>
        <taxon>Sordariales</taxon>
        <taxon>Podosporaceae</taxon>
        <taxon>Podospora</taxon>
    </lineage>
</organism>
<feature type="compositionally biased region" description="Low complexity" evidence="1">
    <location>
        <begin position="27"/>
        <end position="44"/>
    </location>
</feature>
<feature type="compositionally biased region" description="Basic and acidic residues" evidence="1">
    <location>
        <begin position="1"/>
        <end position="11"/>
    </location>
</feature>
<feature type="compositionally biased region" description="Polar residues" evidence="1">
    <location>
        <begin position="686"/>
        <end position="698"/>
    </location>
</feature>
<feature type="compositionally biased region" description="Pro residues" evidence="1">
    <location>
        <begin position="748"/>
        <end position="760"/>
    </location>
</feature>
<feature type="region of interest" description="Disordered" evidence="1">
    <location>
        <begin position="1"/>
        <end position="88"/>
    </location>
</feature>
<evidence type="ECO:0000313" key="6">
    <source>
        <dbReference type="Proteomes" id="UP001301958"/>
    </source>
</evidence>
<accession>A0AAN7GXX5</accession>
<feature type="compositionally biased region" description="Acidic residues" evidence="1">
    <location>
        <begin position="1498"/>
        <end position="1516"/>
    </location>
</feature>
<feature type="compositionally biased region" description="Acidic residues" evidence="1">
    <location>
        <begin position="849"/>
        <end position="863"/>
    </location>
</feature>
<feature type="compositionally biased region" description="Basic and acidic residues" evidence="1">
    <location>
        <begin position="217"/>
        <end position="230"/>
    </location>
</feature>
<dbReference type="InterPro" id="IPR056222">
    <property type="entry name" value="PH_23"/>
</dbReference>
<feature type="compositionally biased region" description="Basic and acidic residues" evidence="1">
    <location>
        <begin position="820"/>
        <end position="830"/>
    </location>
</feature>
<feature type="compositionally biased region" description="Basic and acidic residues" evidence="1">
    <location>
        <begin position="581"/>
        <end position="608"/>
    </location>
</feature>
<feature type="compositionally biased region" description="Basic and acidic residues" evidence="1">
    <location>
        <begin position="1372"/>
        <end position="1394"/>
    </location>
</feature>
<feature type="compositionally biased region" description="Basic and acidic residues" evidence="1">
    <location>
        <begin position="342"/>
        <end position="359"/>
    </location>
</feature>
<evidence type="ECO:0008006" key="7">
    <source>
        <dbReference type="Google" id="ProtNLM"/>
    </source>
</evidence>
<proteinExistence type="predicted"/>
<feature type="compositionally biased region" description="Polar residues" evidence="1">
    <location>
        <begin position="1537"/>
        <end position="1552"/>
    </location>
</feature>
<feature type="compositionally biased region" description="Basic and acidic residues" evidence="1">
    <location>
        <begin position="765"/>
        <end position="774"/>
    </location>
</feature>
<feature type="compositionally biased region" description="Polar residues" evidence="1">
    <location>
        <begin position="108"/>
        <end position="123"/>
    </location>
</feature>
<feature type="compositionally biased region" description="Acidic residues" evidence="1">
    <location>
        <begin position="187"/>
        <end position="202"/>
    </location>
</feature>
<feature type="region of interest" description="Disordered" evidence="1">
    <location>
        <begin position="638"/>
        <end position="660"/>
    </location>
</feature>
<feature type="region of interest" description="Disordered" evidence="1">
    <location>
        <begin position="1716"/>
        <end position="1763"/>
    </location>
</feature>
<feature type="compositionally biased region" description="Low complexity" evidence="1">
    <location>
        <begin position="1823"/>
        <end position="1839"/>
    </location>
</feature>
<feature type="region of interest" description="Disordered" evidence="1">
    <location>
        <begin position="977"/>
        <end position="998"/>
    </location>
</feature>
<gene>
    <name evidence="5" type="ORF">QBC38DRAFT_214513</name>
</gene>
<feature type="domain" description="DBL homology" evidence="2">
    <location>
        <begin position="1000"/>
        <end position="1201"/>
    </location>
</feature>
<feature type="compositionally biased region" description="Basic and acidic residues" evidence="1">
    <location>
        <begin position="506"/>
        <end position="529"/>
    </location>
</feature>
<dbReference type="Pfam" id="PF24344">
    <property type="entry name" value="PH_23"/>
    <property type="match status" value="1"/>
</dbReference>
<dbReference type="Pfam" id="PF24340">
    <property type="entry name" value="DH_2"/>
    <property type="match status" value="1"/>
</dbReference>
<feature type="compositionally biased region" description="Basic and acidic residues" evidence="1">
    <location>
        <begin position="864"/>
        <end position="873"/>
    </location>
</feature>
<reference evidence="5" key="1">
    <citation type="journal article" date="2023" name="Mol. Phylogenet. Evol.">
        <title>Genome-scale phylogeny and comparative genomics of the fungal order Sordariales.</title>
        <authorList>
            <person name="Hensen N."/>
            <person name="Bonometti L."/>
            <person name="Westerberg I."/>
            <person name="Brannstrom I.O."/>
            <person name="Guillou S."/>
            <person name="Cros-Aarteil S."/>
            <person name="Calhoun S."/>
            <person name="Haridas S."/>
            <person name="Kuo A."/>
            <person name="Mondo S."/>
            <person name="Pangilinan J."/>
            <person name="Riley R."/>
            <person name="LaButti K."/>
            <person name="Andreopoulos B."/>
            <person name="Lipzen A."/>
            <person name="Chen C."/>
            <person name="Yan M."/>
            <person name="Daum C."/>
            <person name="Ng V."/>
            <person name="Clum A."/>
            <person name="Steindorff A."/>
            <person name="Ohm R.A."/>
            <person name="Martin F."/>
            <person name="Silar P."/>
            <person name="Natvig D.O."/>
            <person name="Lalanne C."/>
            <person name="Gautier V."/>
            <person name="Ament-Velasquez S.L."/>
            <person name="Kruys A."/>
            <person name="Hutchinson M.I."/>
            <person name="Powell A.J."/>
            <person name="Barry K."/>
            <person name="Miller A.N."/>
            <person name="Grigoriev I.V."/>
            <person name="Debuchy R."/>
            <person name="Gladieux P."/>
            <person name="Hiltunen Thoren M."/>
            <person name="Johannesson H."/>
        </authorList>
    </citation>
    <scope>NUCLEOTIDE SEQUENCE</scope>
    <source>
        <strain evidence="5">CBS 990.96</strain>
    </source>
</reference>
<feature type="compositionally biased region" description="Polar residues" evidence="1">
    <location>
        <begin position="13"/>
        <end position="25"/>
    </location>
</feature>
<feature type="region of interest" description="Disordered" evidence="1">
    <location>
        <begin position="1788"/>
        <end position="1840"/>
    </location>
</feature>
<evidence type="ECO:0000256" key="1">
    <source>
        <dbReference type="SAM" id="MobiDB-lite"/>
    </source>
</evidence>
<dbReference type="Pfam" id="PF24345">
    <property type="entry name" value="PH_24"/>
    <property type="match status" value="1"/>
</dbReference>
<feature type="compositionally biased region" description="Low complexity" evidence="1">
    <location>
        <begin position="980"/>
        <end position="990"/>
    </location>
</feature>
<feature type="compositionally biased region" description="Basic and acidic residues" evidence="1">
    <location>
        <begin position="712"/>
        <end position="724"/>
    </location>
</feature>
<feature type="compositionally biased region" description="Polar residues" evidence="1">
    <location>
        <begin position="260"/>
        <end position="269"/>
    </location>
</feature>
<feature type="compositionally biased region" description="Basic residues" evidence="1">
    <location>
        <begin position="164"/>
        <end position="176"/>
    </location>
</feature>
<comment type="caution">
    <text evidence="5">The sequence shown here is derived from an EMBL/GenBank/DDBJ whole genome shotgun (WGS) entry which is preliminary data.</text>
</comment>
<feature type="domain" description="PH" evidence="3">
    <location>
        <begin position="1214"/>
        <end position="1355"/>
    </location>
</feature>
<feature type="compositionally biased region" description="Polar residues" evidence="1">
    <location>
        <begin position="929"/>
        <end position="952"/>
    </location>
</feature>
<feature type="domain" description="PH" evidence="4">
    <location>
        <begin position="1560"/>
        <end position="1713"/>
    </location>
</feature>
<feature type="region of interest" description="Disordered" evidence="1">
    <location>
        <begin position="1198"/>
        <end position="1217"/>
    </location>
</feature>
<name>A0AAN7GXX5_9PEZI</name>
<evidence type="ECO:0000313" key="5">
    <source>
        <dbReference type="EMBL" id="KAK4226877.1"/>
    </source>
</evidence>
<feature type="compositionally biased region" description="Basic and acidic residues" evidence="1">
    <location>
        <begin position="383"/>
        <end position="398"/>
    </location>
</feature>
<evidence type="ECO:0000259" key="2">
    <source>
        <dbReference type="Pfam" id="PF24340"/>
    </source>
</evidence>
<feature type="region of interest" description="Disordered" evidence="1">
    <location>
        <begin position="673"/>
        <end position="958"/>
    </location>
</feature>
<evidence type="ECO:0000259" key="3">
    <source>
        <dbReference type="Pfam" id="PF24344"/>
    </source>
</evidence>
<protein>
    <recommendedName>
        <fullName evidence="7">Glucan 4-alpha-glucosidase</fullName>
    </recommendedName>
</protein>
<feature type="compositionally biased region" description="Low complexity" evidence="1">
    <location>
        <begin position="877"/>
        <end position="897"/>
    </location>
</feature>
<feature type="region of interest" description="Disordered" evidence="1">
    <location>
        <begin position="1352"/>
        <end position="1565"/>
    </location>
</feature>
<dbReference type="InterPro" id="IPR056416">
    <property type="entry name" value="DH_2_fung"/>
</dbReference>
<feature type="compositionally biased region" description="Basic and acidic residues" evidence="1">
    <location>
        <begin position="270"/>
        <end position="280"/>
    </location>
</feature>
<feature type="compositionally biased region" description="Basic residues" evidence="1">
    <location>
        <begin position="558"/>
        <end position="572"/>
    </location>
</feature>
<keyword evidence="6" id="KW-1185">Reference proteome</keyword>
<dbReference type="InterPro" id="IPR056223">
    <property type="entry name" value="PH_24"/>
</dbReference>
<reference evidence="5" key="2">
    <citation type="submission" date="2023-05" db="EMBL/GenBank/DDBJ databases">
        <authorList>
            <consortium name="Lawrence Berkeley National Laboratory"/>
            <person name="Steindorff A."/>
            <person name="Hensen N."/>
            <person name="Bonometti L."/>
            <person name="Westerberg I."/>
            <person name="Brannstrom I.O."/>
            <person name="Guillou S."/>
            <person name="Cros-Aarteil S."/>
            <person name="Calhoun S."/>
            <person name="Haridas S."/>
            <person name="Kuo A."/>
            <person name="Mondo S."/>
            <person name="Pangilinan J."/>
            <person name="Riley R."/>
            <person name="Labutti K."/>
            <person name="Andreopoulos B."/>
            <person name="Lipzen A."/>
            <person name="Chen C."/>
            <person name="Yanf M."/>
            <person name="Daum C."/>
            <person name="Ng V."/>
            <person name="Clum A."/>
            <person name="Ohm R."/>
            <person name="Martin F."/>
            <person name="Silar P."/>
            <person name="Natvig D."/>
            <person name="Lalanne C."/>
            <person name="Gautier V."/>
            <person name="Ament-Velasquez S.L."/>
            <person name="Kruys A."/>
            <person name="Hutchinson M.I."/>
            <person name="Powell A.J."/>
            <person name="Barry K."/>
            <person name="Miller A.N."/>
            <person name="Grigoriev I.V."/>
            <person name="Debuchy R."/>
            <person name="Gladieux P."/>
            <person name="Thoren M.H."/>
            <person name="Johannesson H."/>
        </authorList>
    </citation>
    <scope>NUCLEOTIDE SEQUENCE</scope>
    <source>
        <strain evidence="5">CBS 990.96</strain>
    </source>
</reference>
<dbReference type="Proteomes" id="UP001301958">
    <property type="component" value="Unassembled WGS sequence"/>
</dbReference>
<evidence type="ECO:0000259" key="4">
    <source>
        <dbReference type="Pfam" id="PF24345"/>
    </source>
</evidence>
<feature type="compositionally biased region" description="Low complexity" evidence="1">
    <location>
        <begin position="1486"/>
        <end position="1497"/>
    </location>
</feature>